<reference evidence="2 3" key="1">
    <citation type="submission" date="2019-09" db="EMBL/GenBank/DDBJ databases">
        <title>Chitinophaga ginsengihumi sp. nov., isolated from soil of ginseng rhizosphere.</title>
        <authorList>
            <person name="Lee J."/>
        </authorList>
    </citation>
    <scope>NUCLEOTIDE SEQUENCE [LARGE SCALE GENOMIC DNA]</scope>
    <source>
        <strain evidence="2 3">BN140078</strain>
    </source>
</reference>
<keyword evidence="1" id="KW-0472">Membrane</keyword>
<evidence type="ECO:0000313" key="3">
    <source>
        <dbReference type="Proteomes" id="UP000324611"/>
    </source>
</evidence>
<gene>
    <name evidence="2" type="ORF">F0L74_18805</name>
</gene>
<dbReference type="AlphaFoldDB" id="A0A5B2VRS2"/>
<protein>
    <submittedName>
        <fullName evidence="2">SdpI family protein</fullName>
    </submittedName>
</protein>
<organism evidence="2 3">
    <name type="scientific">Chitinophaga agrisoli</name>
    <dbReference type="NCBI Taxonomy" id="2607653"/>
    <lineage>
        <taxon>Bacteria</taxon>
        <taxon>Pseudomonadati</taxon>
        <taxon>Bacteroidota</taxon>
        <taxon>Chitinophagia</taxon>
        <taxon>Chitinophagales</taxon>
        <taxon>Chitinophagaceae</taxon>
        <taxon>Chitinophaga</taxon>
    </lineage>
</organism>
<feature type="transmembrane region" description="Helical" evidence="1">
    <location>
        <begin position="95"/>
        <end position="114"/>
    </location>
</feature>
<keyword evidence="3" id="KW-1185">Reference proteome</keyword>
<feature type="transmembrane region" description="Helical" evidence="1">
    <location>
        <begin position="120"/>
        <end position="138"/>
    </location>
</feature>
<dbReference type="Proteomes" id="UP000324611">
    <property type="component" value="Unassembled WGS sequence"/>
</dbReference>
<keyword evidence="1" id="KW-1133">Transmembrane helix</keyword>
<proteinExistence type="predicted"/>
<reference evidence="2 3" key="2">
    <citation type="submission" date="2019-09" db="EMBL/GenBank/DDBJ databases">
        <authorList>
            <person name="Jin C."/>
        </authorList>
    </citation>
    <scope>NUCLEOTIDE SEQUENCE [LARGE SCALE GENOMIC DNA]</scope>
    <source>
        <strain evidence="2 3">BN140078</strain>
    </source>
</reference>
<feature type="transmembrane region" description="Helical" evidence="1">
    <location>
        <begin position="36"/>
        <end position="59"/>
    </location>
</feature>
<comment type="caution">
    <text evidence="2">The sequence shown here is derived from an EMBL/GenBank/DDBJ whole genome shotgun (WGS) entry which is preliminary data.</text>
</comment>
<dbReference type="EMBL" id="VUOC01000003">
    <property type="protein sequence ID" value="KAA2241911.1"/>
    <property type="molecule type" value="Genomic_DNA"/>
</dbReference>
<dbReference type="Pfam" id="PF13630">
    <property type="entry name" value="SdpI"/>
    <property type="match status" value="1"/>
</dbReference>
<keyword evidence="1" id="KW-0812">Transmembrane</keyword>
<dbReference type="InterPro" id="IPR025962">
    <property type="entry name" value="SdpI/YhfL"/>
</dbReference>
<evidence type="ECO:0000313" key="2">
    <source>
        <dbReference type="EMBL" id="KAA2241911.1"/>
    </source>
</evidence>
<name>A0A5B2VRS2_9BACT</name>
<accession>A0A5B2VRS2</accession>
<sequence>MQKCSGAIMAPLHFTFQDMLFFVTYSNLKCHDMTTLLHNTFCNASLLAGLVFLFMGYFIRRYPPKSLKTWYGYRSFYSTQNIDTWHAANGYAAHISRRIGILLLVFGVVCGLVFEKQTELFFYVTISPVVIGSLYMVGYTEWKLGQDFDEEGNKREAEETTNPIK</sequence>
<evidence type="ECO:0000256" key="1">
    <source>
        <dbReference type="SAM" id="Phobius"/>
    </source>
</evidence>